<organism evidence="3 4">
    <name type="scientific">Selenomonas bovis</name>
    <dbReference type="NCBI Taxonomy" id="416586"/>
    <lineage>
        <taxon>Bacteria</taxon>
        <taxon>Bacillati</taxon>
        <taxon>Bacillota</taxon>
        <taxon>Negativicutes</taxon>
        <taxon>Selenomonadales</taxon>
        <taxon>Selenomonadaceae</taxon>
        <taxon>Selenomonas</taxon>
    </lineage>
</organism>
<dbReference type="SUPFAM" id="SSF53098">
    <property type="entry name" value="Ribonuclease H-like"/>
    <property type="match status" value="1"/>
</dbReference>
<dbReference type="PANTHER" id="PTHR30231">
    <property type="entry name" value="DNA POLYMERASE III SUBUNIT EPSILON"/>
    <property type="match status" value="1"/>
</dbReference>
<comment type="caution">
    <text evidence="3">The sequence shown here is derived from an EMBL/GenBank/DDBJ whole genome shotgun (WGS) entry which is preliminary data.</text>
</comment>
<dbReference type="PANTHER" id="PTHR30231:SF42">
    <property type="entry name" value="EXONUCLEASE"/>
    <property type="match status" value="1"/>
</dbReference>
<dbReference type="Pfam" id="PF00929">
    <property type="entry name" value="RNase_T"/>
    <property type="match status" value="1"/>
</dbReference>
<name>A0A848B114_9FIRM</name>
<keyword evidence="4" id="KW-1185">Reference proteome</keyword>
<evidence type="ECO:0000256" key="1">
    <source>
        <dbReference type="ARBA" id="ARBA00022839"/>
    </source>
</evidence>
<feature type="domain" description="Exonuclease" evidence="2">
    <location>
        <begin position="2"/>
        <end position="166"/>
    </location>
</feature>
<reference evidence="3 4" key="1">
    <citation type="submission" date="2020-04" db="EMBL/GenBank/DDBJ databases">
        <authorList>
            <person name="Hitch T.C.A."/>
            <person name="Wylensek D."/>
            <person name="Clavel T."/>
        </authorList>
    </citation>
    <scope>NUCLEOTIDE SEQUENCE [LARGE SCALE GENOMIC DNA]</scope>
    <source>
        <strain evidence="3 4">PG-130-P53-12</strain>
    </source>
</reference>
<dbReference type="RefSeq" id="WP_170076835.1">
    <property type="nucleotide sequence ID" value="NZ_JABAFA010000001.1"/>
</dbReference>
<keyword evidence="1 3" id="KW-0378">Hydrolase</keyword>
<sequence>MDFAAIDFETATAARDSACSVAVVEIKDGRVRQSFSALIRPPENRYNAFNIKIHGITPEDTETAPDFAGVWPELAAHLENKIVVAHNARFDMGVLASCLAGAGLRAPTFFYADTVAIARKAWPELANHKLDTVGAFLGLKFQHHDALEDARVCAAIPLCAGRELGTVDDFPALVRTLGVRLIPFGEARASYGTRRGGWRR</sequence>
<dbReference type="AlphaFoldDB" id="A0A848B114"/>
<evidence type="ECO:0000313" key="3">
    <source>
        <dbReference type="EMBL" id="NMD97899.1"/>
    </source>
</evidence>
<dbReference type="CDD" id="cd06130">
    <property type="entry name" value="DNA_pol_III_epsilon_like"/>
    <property type="match status" value="1"/>
</dbReference>
<dbReference type="GO" id="GO:0005829">
    <property type="term" value="C:cytosol"/>
    <property type="evidence" value="ECO:0007669"/>
    <property type="project" value="TreeGrafter"/>
</dbReference>
<dbReference type="Proteomes" id="UP000543804">
    <property type="component" value="Unassembled WGS sequence"/>
</dbReference>
<evidence type="ECO:0000313" key="4">
    <source>
        <dbReference type="Proteomes" id="UP000543804"/>
    </source>
</evidence>
<keyword evidence="1 3" id="KW-0269">Exonuclease</keyword>
<dbReference type="InterPro" id="IPR013520">
    <property type="entry name" value="Ribonucl_H"/>
</dbReference>
<gene>
    <name evidence="3" type="ORF">HF878_00165</name>
</gene>
<dbReference type="SMART" id="SM00479">
    <property type="entry name" value="EXOIII"/>
    <property type="match status" value="1"/>
</dbReference>
<dbReference type="EMBL" id="JABAFA010000001">
    <property type="protein sequence ID" value="NMD97899.1"/>
    <property type="molecule type" value="Genomic_DNA"/>
</dbReference>
<dbReference type="InterPro" id="IPR036397">
    <property type="entry name" value="RNaseH_sf"/>
</dbReference>
<proteinExistence type="predicted"/>
<dbReference type="InterPro" id="IPR012337">
    <property type="entry name" value="RNaseH-like_sf"/>
</dbReference>
<keyword evidence="1 3" id="KW-0540">Nuclease</keyword>
<dbReference type="GO" id="GO:0008408">
    <property type="term" value="F:3'-5' exonuclease activity"/>
    <property type="evidence" value="ECO:0007669"/>
    <property type="project" value="TreeGrafter"/>
</dbReference>
<accession>A0A848B114</accession>
<dbReference type="Gene3D" id="3.30.420.10">
    <property type="entry name" value="Ribonuclease H-like superfamily/Ribonuclease H"/>
    <property type="match status" value="1"/>
</dbReference>
<dbReference type="GO" id="GO:0003676">
    <property type="term" value="F:nucleic acid binding"/>
    <property type="evidence" value="ECO:0007669"/>
    <property type="project" value="InterPro"/>
</dbReference>
<dbReference type="FunFam" id="3.30.420.10:FF:000045">
    <property type="entry name" value="3'-5' exonuclease DinG"/>
    <property type="match status" value="1"/>
</dbReference>
<evidence type="ECO:0000259" key="2">
    <source>
        <dbReference type="SMART" id="SM00479"/>
    </source>
</evidence>
<protein>
    <submittedName>
        <fullName evidence="3">3'-5' exonuclease</fullName>
    </submittedName>
</protein>